<reference evidence="3" key="1">
    <citation type="journal article" date="2011" name="Genome Biol.">
        <title>Comparative and functional genomics provide insights into the pathogenicity of dermatophytic fungi.</title>
        <authorList>
            <person name="Burmester A."/>
            <person name="Shelest E."/>
            <person name="Gloeckner G."/>
            <person name="Heddergott C."/>
            <person name="Schindler S."/>
            <person name="Staib P."/>
            <person name="Heidel A."/>
            <person name="Felder M."/>
            <person name="Petzold A."/>
            <person name="Szafranski K."/>
            <person name="Feuermann M."/>
            <person name="Pedruzzi I."/>
            <person name="Priebe S."/>
            <person name="Groth M."/>
            <person name="Winkler R."/>
            <person name="Li W."/>
            <person name="Kniemeyer O."/>
            <person name="Schroeckh V."/>
            <person name="Hertweck C."/>
            <person name="Hube B."/>
            <person name="White T.C."/>
            <person name="Platzer M."/>
            <person name="Guthke R."/>
            <person name="Heitman J."/>
            <person name="Woestemeyer J."/>
            <person name="Zipfel P.F."/>
            <person name="Monod M."/>
            <person name="Brakhage A.A."/>
        </authorList>
    </citation>
    <scope>NUCLEOTIDE SEQUENCE [LARGE SCALE GENOMIC DNA]</scope>
    <source>
        <strain evidence="3">HKI 0517</strain>
    </source>
</reference>
<gene>
    <name evidence="2" type="ORF">TRV_02545</name>
</gene>
<dbReference type="KEGG" id="tve:TRV_02545"/>
<evidence type="ECO:0000313" key="3">
    <source>
        <dbReference type="Proteomes" id="UP000008383"/>
    </source>
</evidence>
<dbReference type="RefSeq" id="XP_003023319.1">
    <property type="nucleotide sequence ID" value="XM_003023273.1"/>
</dbReference>
<organism evidence="2 3">
    <name type="scientific">Trichophyton verrucosum (strain HKI 0517)</name>
    <dbReference type="NCBI Taxonomy" id="663202"/>
    <lineage>
        <taxon>Eukaryota</taxon>
        <taxon>Fungi</taxon>
        <taxon>Dikarya</taxon>
        <taxon>Ascomycota</taxon>
        <taxon>Pezizomycotina</taxon>
        <taxon>Eurotiomycetes</taxon>
        <taxon>Eurotiomycetidae</taxon>
        <taxon>Onygenales</taxon>
        <taxon>Arthrodermataceae</taxon>
        <taxon>Trichophyton</taxon>
    </lineage>
</organism>
<dbReference type="GeneID" id="9583339"/>
<evidence type="ECO:0000256" key="1">
    <source>
        <dbReference type="SAM" id="MobiDB-lite"/>
    </source>
</evidence>
<protein>
    <submittedName>
        <fullName evidence="2">Uncharacterized protein</fullName>
    </submittedName>
</protein>
<dbReference type="Proteomes" id="UP000008383">
    <property type="component" value="Unassembled WGS sequence"/>
</dbReference>
<dbReference type="EMBL" id="ACYE01000131">
    <property type="protein sequence ID" value="EFE42701.1"/>
    <property type="molecule type" value="Genomic_DNA"/>
</dbReference>
<accession>D4D622</accession>
<dbReference type="HOGENOM" id="CLU_113006_0_0_1"/>
<feature type="region of interest" description="Disordered" evidence="1">
    <location>
        <begin position="22"/>
        <end position="55"/>
    </location>
</feature>
<proteinExistence type="predicted"/>
<comment type="caution">
    <text evidence="2">The sequence shown here is derived from an EMBL/GenBank/DDBJ whole genome shotgun (WGS) entry which is preliminary data.</text>
</comment>
<name>D4D622_TRIVH</name>
<evidence type="ECO:0000313" key="2">
    <source>
        <dbReference type="EMBL" id="EFE42701.1"/>
    </source>
</evidence>
<keyword evidence="3" id="KW-1185">Reference proteome</keyword>
<sequence>MSTQSVDTLLWYVLQREKYSFTPSRQKRTTATKYPKAQASRKRRAESPQSEPDWLTDVQPLKTLVRKSDRMDMSDPWWQSAFVEKALAKAKSSCESFGMSQETPCDDNSKHDDSLNAFLWHKELEAADVEASEVQSNKKWLDNISFQRENYRDSCDTLGINYSKPRIAGMRRSVELSHWQPVAMQALVEFQEKAYCQTSALPTISVSSLLLV</sequence>
<dbReference type="AlphaFoldDB" id="D4D622"/>